<dbReference type="STRING" id="1561003.Ark11_1221"/>
<dbReference type="Gene3D" id="3.40.30.10">
    <property type="entry name" value="Glutaredoxin"/>
    <property type="match status" value="1"/>
</dbReference>
<dbReference type="PANTHER" id="PTHR44051">
    <property type="entry name" value="GLUTATHIONE S-TRANSFERASE-RELATED"/>
    <property type="match status" value="1"/>
</dbReference>
<name>A0A0S4M2W5_9BURK</name>
<dbReference type="AlphaFoldDB" id="A0A0S4M2W5"/>
<dbReference type="RefSeq" id="WP_092343341.1">
    <property type="nucleotide sequence ID" value="NZ_FLSL01000090.1"/>
</dbReference>
<dbReference type="InterPro" id="IPR036282">
    <property type="entry name" value="Glutathione-S-Trfase_C_sf"/>
</dbReference>
<evidence type="ECO:0000313" key="1">
    <source>
        <dbReference type="EMBL" id="CUT18030.1"/>
    </source>
</evidence>
<reference evidence="2" key="1">
    <citation type="submission" date="2015-11" db="EMBL/GenBank/DDBJ databases">
        <authorList>
            <person name="Seth-Smith H.M.B."/>
        </authorList>
    </citation>
    <scope>NUCLEOTIDE SEQUENCE [LARGE SCALE GENOMIC DNA]</scope>
    <source>
        <strain evidence="2">2013Ark11</strain>
    </source>
</reference>
<organism evidence="1 2">
    <name type="scientific">Candidatus Ichthyocystis hellenicum</name>
    <dbReference type="NCBI Taxonomy" id="1561003"/>
    <lineage>
        <taxon>Bacteria</taxon>
        <taxon>Pseudomonadati</taxon>
        <taxon>Pseudomonadota</taxon>
        <taxon>Betaproteobacteria</taxon>
        <taxon>Burkholderiales</taxon>
        <taxon>Candidatus Ichthyocystis</taxon>
    </lineage>
</organism>
<accession>A0A0S4M2W5</accession>
<dbReference type="SUPFAM" id="SSF47616">
    <property type="entry name" value="GST C-terminal domain-like"/>
    <property type="match status" value="1"/>
</dbReference>
<dbReference type="Gene3D" id="1.20.1050.10">
    <property type="match status" value="1"/>
</dbReference>
<dbReference type="OrthoDB" id="81087at2"/>
<keyword evidence="1" id="KW-0808">Transferase</keyword>
<dbReference type="PANTHER" id="PTHR44051:SF8">
    <property type="entry name" value="GLUTATHIONE S-TRANSFERASE GSTA"/>
    <property type="match status" value="1"/>
</dbReference>
<keyword evidence="2" id="KW-1185">Reference proteome</keyword>
<sequence length="193" mass="22462">MIEICSEEFPLGTVIALEELSVPYKIVKRVTNEKSLPPINYKQCYIVDTAPSGSTDHIYVHGSCAILEYLSDKYRMLIPDNYLDLLDTKQWLYWYCSYLEPFMPGIMGLSPLSIDKSSLLDRFSKINRQLERKKFLARLYSIADIVFYTAYKRFRQAYSDHSHYYSNLEEWMSTIEKRPAAVRAIEKAAASSH</sequence>
<gene>
    <name evidence="1" type="ORF">Ark11_1221</name>
</gene>
<dbReference type="GO" id="GO:0016740">
    <property type="term" value="F:transferase activity"/>
    <property type="evidence" value="ECO:0007669"/>
    <property type="project" value="UniProtKB-KW"/>
</dbReference>
<evidence type="ECO:0000313" key="2">
    <source>
        <dbReference type="Proteomes" id="UP000198651"/>
    </source>
</evidence>
<proteinExistence type="predicted"/>
<dbReference type="Proteomes" id="UP000198651">
    <property type="component" value="Chromosome I"/>
</dbReference>
<protein>
    <submittedName>
        <fullName evidence="1">Putative glutathione-S-transferase</fullName>
    </submittedName>
</protein>
<dbReference type="EMBL" id="LN906597">
    <property type="protein sequence ID" value="CUT18030.1"/>
    <property type="molecule type" value="Genomic_DNA"/>
</dbReference>